<dbReference type="NCBIfam" id="TIGR00250">
    <property type="entry name" value="RNAse_H_YqgF"/>
    <property type="match status" value="1"/>
</dbReference>
<proteinExistence type="inferred from homology"/>
<dbReference type="Pfam" id="PF03652">
    <property type="entry name" value="RuvX"/>
    <property type="match status" value="1"/>
</dbReference>
<comment type="caution">
    <text evidence="7">The sequence shown here is derived from an EMBL/GenBank/DDBJ whole genome shotgun (WGS) entry which is preliminary data.</text>
</comment>
<evidence type="ECO:0000256" key="2">
    <source>
        <dbReference type="ARBA" id="ARBA00022517"/>
    </source>
</evidence>
<evidence type="ECO:0000313" key="7">
    <source>
        <dbReference type="EMBL" id="RAK02636.1"/>
    </source>
</evidence>
<reference evidence="7 8" key="1">
    <citation type="submission" date="2018-06" db="EMBL/GenBank/DDBJ databases">
        <title>Genomic Encyclopedia of Archaeal and Bacterial Type Strains, Phase II (KMG-II): from individual species to whole genera.</title>
        <authorList>
            <person name="Goeker M."/>
        </authorList>
    </citation>
    <scope>NUCLEOTIDE SEQUENCE [LARGE SCALE GENOMIC DNA]</scope>
    <source>
        <strain evidence="7 8">DSM 21851</strain>
    </source>
</reference>
<dbReference type="SMART" id="SM00732">
    <property type="entry name" value="YqgFc"/>
    <property type="match status" value="1"/>
</dbReference>
<dbReference type="EMBL" id="QLMC01000001">
    <property type="protein sequence ID" value="RAK02636.1"/>
    <property type="molecule type" value="Genomic_DNA"/>
</dbReference>
<comment type="function">
    <text evidence="5">Could be a nuclease involved in processing of the 5'-end of pre-16S rRNA.</text>
</comment>
<evidence type="ECO:0000256" key="1">
    <source>
        <dbReference type="ARBA" id="ARBA00022490"/>
    </source>
</evidence>
<dbReference type="Proteomes" id="UP000248790">
    <property type="component" value="Unassembled WGS sequence"/>
</dbReference>
<keyword evidence="8" id="KW-1185">Reference proteome</keyword>
<dbReference type="InterPro" id="IPR006641">
    <property type="entry name" value="YqgF/RNaseH-like_dom"/>
</dbReference>
<accession>A0A327XEH6</accession>
<feature type="domain" description="YqgF/RNase H-like" evidence="6">
    <location>
        <begin position="31"/>
        <end position="129"/>
    </location>
</feature>
<keyword evidence="4 5" id="KW-0378">Hydrolase</keyword>
<keyword evidence="1 5" id="KW-0963">Cytoplasm</keyword>
<dbReference type="HAMAP" id="MF_00651">
    <property type="entry name" value="Nuclease_YqgF"/>
    <property type="match status" value="1"/>
</dbReference>
<dbReference type="InterPro" id="IPR005227">
    <property type="entry name" value="YqgF"/>
</dbReference>
<dbReference type="PANTHER" id="PTHR33317:SF4">
    <property type="entry name" value="POLYNUCLEOTIDYL TRANSFERASE, RIBONUCLEASE H-LIKE SUPERFAMILY PROTEIN"/>
    <property type="match status" value="1"/>
</dbReference>
<evidence type="ECO:0000256" key="5">
    <source>
        <dbReference type="HAMAP-Rule" id="MF_00651"/>
    </source>
</evidence>
<dbReference type="AlphaFoldDB" id="A0A327XEH6"/>
<sequence>MGEESRISGQYKQPRLDFRIFATHLTNVTLPRLLAIDYGTKRTGLAVTDPLQIIATALETVPTFQLLDYLKRYIASEPVEAFVVGMPTRLDGSDTDNTPRVKAFVGKLKTAFPDIPVHWHDERFTSAMALQAMIAGGTKKKDRREKGNIDKVSAVIILQSYMESRR</sequence>
<evidence type="ECO:0000313" key="8">
    <source>
        <dbReference type="Proteomes" id="UP000248790"/>
    </source>
</evidence>
<dbReference type="EC" id="3.1.-.-" evidence="5"/>
<dbReference type="SUPFAM" id="SSF53098">
    <property type="entry name" value="Ribonuclease H-like"/>
    <property type="match status" value="1"/>
</dbReference>
<dbReference type="GO" id="GO:0004518">
    <property type="term" value="F:nuclease activity"/>
    <property type="evidence" value="ECO:0007669"/>
    <property type="project" value="UniProtKB-KW"/>
</dbReference>
<dbReference type="InterPro" id="IPR012337">
    <property type="entry name" value="RNaseH-like_sf"/>
</dbReference>
<organism evidence="7 8">
    <name type="scientific">Larkinella arboricola</name>
    <dbReference type="NCBI Taxonomy" id="643671"/>
    <lineage>
        <taxon>Bacteria</taxon>
        <taxon>Pseudomonadati</taxon>
        <taxon>Bacteroidota</taxon>
        <taxon>Cytophagia</taxon>
        <taxon>Cytophagales</taxon>
        <taxon>Spirosomataceae</taxon>
        <taxon>Larkinella</taxon>
    </lineage>
</organism>
<evidence type="ECO:0000259" key="6">
    <source>
        <dbReference type="SMART" id="SM00732"/>
    </source>
</evidence>
<dbReference type="GO" id="GO:0005829">
    <property type="term" value="C:cytosol"/>
    <property type="evidence" value="ECO:0007669"/>
    <property type="project" value="TreeGrafter"/>
</dbReference>
<dbReference type="PANTHER" id="PTHR33317">
    <property type="entry name" value="POLYNUCLEOTIDYL TRANSFERASE, RIBONUCLEASE H-LIKE SUPERFAMILY PROTEIN"/>
    <property type="match status" value="1"/>
</dbReference>
<dbReference type="Gene3D" id="3.30.420.140">
    <property type="entry name" value="YqgF/RNase H-like domain"/>
    <property type="match status" value="1"/>
</dbReference>
<dbReference type="InterPro" id="IPR037027">
    <property type="entry name" value="YqgF/RNaseH-like_dom_sf"/>
</dbReference>
<dbReference type="GO" id="GO:0000967">
    <property type="term" value="P:rRNA 5'-end processing"/>
    <property type="evidence" value="ECO:0007669"/>
    <property type="project" value="UniProtKB-UniRule"/>
</dbReference>
<name>A0A327XEH6_LARAB</name>
<comment type="similarity">
    <text evidence="5">Belongs to the YqgF HJR family.</text>
</comment>
<keyword evidence="3 5" id="KW-0540">Nuclease</keyword>
<protein>
    <recommendedName>
        <fullName evidence="5">Putative pre-16S rRNA nuclease</fullName>
        <ecNumber evidence="5">3.1.-.-</ecNumber>
    </recommendedName>
</protein>
<dbReference type="CDD" id="cd16964">
    <property type="entry name" value="YqgF"/>
    <property type="match status" value="1"/>
</dbReference>
<dbReference type="GO" id="GO:0016788">
    <property type="term" value="F:hydrolase activity, acting on ester bonds"/>
    <property type="evidence" value="ECO:0007669"/>
    <property type="project" value="UniProtKB-UniRule"/>
</dbReference>
<gene>
    <name evidence="7" type="ORF">LX87_00756</name>
</gene>
<keyword evidence="2 5" id="KW-0690">Ribosome biogenesis</keyword>
<comment type="subcellular location">
    <subcellularLocation>
        <location evidence="5">Cytoplasm</location>
    </subcellularLocation>
</comment>
<evidence type="ECO:0000256" key="3">
    <source>
        <dbReference type="ARBA" id="ARBA00022722"/>
    </source>
</evidence>
<evidence type="ECO:0000256" key="4">
    <source>
        <dbReference type="ARBA" id="ARBA00022801"/>
    </source>
</evidence>